<comment type="caution">
    <text evidence="1">The sequence shown here is derived from an EMBL/GenBank/DDBJ whole genome shotgun (WGS) entry which is preliminary data.</text>
</comment>
<sequence length="178" mass="20517">MKYIAFLRGINVSGRNSIKMAALKAMFESLCFNKVETYIQSGNVIFEFKACDTVSLEVKIKEEISKIFGFHVETMVRTIEELINIISNNPLAEEVNIEIDKLHVTLLMNEPEEAIIDSLVLKKEENEKYIIRGKEIYLYCPNGYGNTKLNNTILEKKLKVAATTRNWKTMNKLLEMMK</sequence>
<name>A0ABW8T2T4_9CLOT</name>
<organism evidence="1 2">
    <name type="scientific">Candidatus Clostridium stratigraminis</name>
    <dbReference type="NCBI Taxonomy" id="3381661"/>
    <lineage>
        <taxon>Bacteria</taxon>
        <taxon>Bacillati</taxon>
        <taxon>Bacillota</taxon>
        <taxon>Clostridia</taxon>
        <taxon>Eubacteriales</taxon>
        <taxon>Clostridiaceae</taxon>
        <taxon>Clostridium</taxon>
    </lineage>
</organism>
<dbReference type="PANTHER" id="PTHR36439:SF1">
    <property type="entry name" value="DUF1697 DOMAIN-CONTAINING PROTEIN"/>
    <property type="match status" value="1"/>
</dbReference>
<dbReference type="SUPFAM" id="SSF160379">
    <property type="entry name" value="SP0830-like"/>
    <property type="match status" value="1"/>
</dbReference>
<evidence type="ECO:0000313" key="1">
    <source>
        <dbReference type="EMBL" id="MFL0246053.1"/>
    </source>
</evidence>
<dbReference type="PIRSF" id="PIRSF008502">
    <property type="entry name" value="UCP008502"/>
    <property type="match status" value="1"/>
</dbReference>
<reference evidence="1 2" key="1">
    <citation type="submission" date="2024-11" db="EMBL/GenBank/DDBJ databases">
        <authorList>
            <person name="Heng Y.C."/>
            <person name="Lim A.C.H."/>
            <person name="Lee J.K.Y."/>
            <person name="Kittelmann S."/>
        </authorList>
    </citation>
    <scope>NUCLEOTIDE SEQUENCE [LARGE SCALE GENOMIC DNA]</scope>
    <source>
        <strain evidence="1 2">WILCCON 0185</strain>
    </source>
</reference>
<dbReference type="Proteomes" id="UP001623591">
    <property type="component" value="Unassembled WGS sequence"/>
</dbReference>
<accession>A0ABW8T2T4</accession>
<dbReference type="RefSeq" id="WP_406768504.1">
    <property type="nucleotide sequence ID" value="NZ_JBJHZZ010000001.1"/>
</dbReference>
<dbReference type="Pfam" id="PF08002">
    <property type="entry name" value="DUF1697"/>
    <property type="match status" value="1"/>
</dbReference>
<evidence type="ECO:0000313" key="2">
    <source>
        <dbReference type="Proteomes" id="UP001623591"/>
    </source>
</evidence>
<dbReference type="EMBL" id="JBJHZZ010000001">
    <property type="protein sequence ID" value="MFL0246053.1"/>
    <property type="molecule type" value="Genomic_DNA"/>
</dbReference>
<dbReference type="InterPro" id="IPR012545">
    <property type="entry name" value="DUF1697"/>
</dbReference>
<gene>
    <name evidence="1" type="ORF">ACJDUG_03560</name>
</gene>
<dbReference type="PANTHER" id="PTHR36439">
    <property type="entry name" value="BLL4334 PROTEIN"/>
    <property type="match status" value="1"/>
</dbReference>
<protein>
    <submittedName>
        <fullName evidence="1">DUF1697 domain-containing protein</fullName>
    </submittedName>
</protein>
<dbReference type="Gene3D" id="3.30.70.1260">
    <property type="entry name" value="bacterial protein sp0830 like"/>
    <property type="match status" value="1"/>
</dbReference>
<proteinExistence type="predicted"/>
<keyword evidence="2" id="KW-1185">Reference proteome</keyword>
<dbReference type="Gene3D" id="3.30.70.1280">
    <property type="entry name" value="SP0830-like domains"/>
    <property type="match status" value="1"/>
</dbReference>